<evidence type="ECO:0000256" key="6">
    <source>
        <dbReference type="SAM" id="Phobius"/>
    </source>
</evidence>
<sequence length="303" mass="32513">MAEEKTDESTLTVVLAFGANALVAVAKTGAALFTGSASMVAEAAHSWADTGNEVLLLIANKRSRREPDDVHPFGYGREAYVWSMFAALGLFALGAGVSITHGVQELSNAEPAGDFLVAYIVLAVAFVLEAISFRQAYKQLRGEAKRAHRDVMEQALATSDPTVRAVFAEDAAALVGLVIAFVGILLHQITGSPIPDAIGSILVGILLAVVAVILIDRNRRFLLGEAASPQLREGATATLTEFVEVQSVSFLRMEYVGPRRVYLIAGIDLVGDYAESRVAETLHSLERRLEENQYVVRAMLTLG</sequence>
<keyword evidence="4 6" id="KW-1133">Transmembrane helix</keyword>
<feature type="transmembrane region" description="Helical" evidence="6">
    <location>
        <begin position="115"/>
        <end position="133"/>
    </location>
</feature>
<dbReference type="PANTHER" id="PTHR13414">
    <property type="entry name" value="HUEL-CATION TRANSPORTER"/>
    <property type="match status" value="1"/>
</dbReference>
<proteinExistence type="predicted"/>
<feature type="transmembrane region" description="Helical" evidence="6">
    <location>
        <begin position="197"/>
        <end position="215"/>
    </location>
</feature>
<evidence type="ECO:0000256" key="3">
    <source>
        <dbReference type="ARBA" id="ARBA00022692"/>
    </source>
</evidence>
<dbReference type="InterPro" id="IPR040177">
    <property type="entry name" value="SLC30A9"/>
</dbReference>
<reference evidence="8" key="2">
    <citation type="submission" date="2020-09" db="EMBL/GenBank/DDBJ databases">
        <authorList>
            <person name="Sun Q."/>
            <person name="Sedlacek I."/>
        </authorList>
    </citation>
    <scope>NUCLEOTIDE SEQUENCE</scope>
    <source>
        <strain evidence="8">CCM 7905</strain>
    </source>
</reference>
<dbReference type="Proteomes" id="UP000654257">
    <property type="component" value="Unassembled WGS sequence"/>
</dbReference>
<feature type="transmembrane region" description="Helical" evidence="6">
    <location>
        <begin position="171"/>
        <end position="191"/>
    </location>
</feature>
<keyword evidence="5 6" id="KW-0472">Membrane</keyword>
<evidence type="ECO:0000256" key="4">
    <source>
        <dbReference type="ARBA" id="ARBA00022989"/>
    </source>
</evidence>
<keyword evidence="9" id="KW-1185">Reference proteome</keyword>
<dbReference type="InterPro" id="IPR027469">
    <property type="entry name" value="Cation_efflux_TMD_sf"/>
</dbReference>
<dbReference type="Gene3D" id="1.20.1510.10">
    <property type="entry name" value="Cation efflux protein transmembrane domain"/>
    <property type="match status" value="1"/>
</dbReference>
<feature type="domain" description="Cation efflux protein transmembrane" evidence="7">
    <location>
        <begin position="13"/>
        <end position="220"/>
    </location>
</feature>
<comment type="subcellular location">
    <subcellularLocation>
        <location evidence="1">Membrane</location>
        <topology evidence="1">Multi-pass membrane protein</topology>
    </subcellularLocation>
</comment>
<evidence type="ECO:0000256" key="1">
    <source>
        <dbReference type="ARBA" id="ARBA00004141"/>
    </source>
</evidence>
<dbReference type="EMBL" id="BMCU01000001">
    <property type="protein sequence ID" value="GGF93476.1"/>
    <property type="molecule type" value="Genomic_DNA"/>
</dbReference>
<organism evidence="8 9">
    <name type="scientific">Rhodococcoides trifolii</name>
    <dbReference type="NCBI Taxonomy" id="908250"/>
    <lineage>
        <taxon>Bacteria</taxon>
        <taxon>Bacillati</taxon>
        <taxon>Actinomycetota</taxon>
        <taxon>Actinomycetes</taxon>
        <taxon>Mycobacteriales</taxon>
        <taxon>Nocardiaceae</taxon>
        <taxon>Rhodococcoides</taxon>
    </lineage>
</organism>
<dbReference type="GO" id="GO:0016020">
    <property type="term" value="C:membrane"/>
    <property type="evidence" value="ECO:0007669"/>
    <property type="project" value="UniProtKB-SubCell"/>
</dbReference>
<dbReference type="RefSeq" id="WP_188543045.1">
    <property type="nucleotide sequence ID" value="NZ_BMCU01000001.1"/>
</dbReference>
<protein>
    <submittedName>
        <fullName evidence="8">Cation diffusion facilitator transporter</fullName>
    </submittedName>
</protein>
<gene>
    <name evidence="8" type="ORF">GCM10007304_04210</name>
</gene>
<evidence type="ECO:0000256" key="2">
    <source>
        <dbReference type="ARBA" id="ARBA00022448"/>
    </source>
</evidence>
<comment type="caution">
    <text evidence="8">The sequence shown here is derived from an EMBL/GenBank/DDBJ whole genome shotgun (WGS) entry which is preliminary data.</text>
</comment>
<dbReference type="InterPro" id="IPR058533">
    <property type="entry name" value="Cation_efflux_TM"/>
</dbReference>
<keyword evidence="2" id="KW-0813">Transport</keyword>
<dbReference type="GO" id="GO:0006829">
    <property type="term" value="P:zinc ion transport"/>
    <property type="evidence" value="ECO:0007669"/>
    <property type="project" value="InterPro"/>
</dbReference>
<dbReference type="AlphaFoldDB" id="A0A917CNG1"/>
<reference evidence="8" key="1">
    <citation type="journal article" date="2014" name="Int. J. Syst. Evol. Microbiol.">
        <title>Complete genome sequence of Corynebacterium casei LMG S-19264T (=DSM 44701T), isolated from a smear-ripened cheese.</title>
        <authorList>
            <consortium name="US DOE Joint Genome Institute (JGI-PGF)"/>
            <person name="Walter F."/>
            <person name="Albersmeier A."/>
            <person name="Kalinowski J."/>
            <person name="Ruckert C."/>
        </authorList>
    </citation>
    <scope>NUCLEOTIDE SEQUENCE</scope>
    <source>
        <strain evidence="8">CCM 7905</strain>
    </source>
</reference>
<name>A0A917CNG1_9NOCA</name>
<evidence type="ECO:0000256" key="5">
    <source>
        <dbReference type="ARBA" id="ARBA00023136"/>
    </source>
</evidence>
<dbReference type="GO" id="GO:0008324">
    <property type="term" value="F:monoatomic cation transmembrane transporter activity"/>
    <property type="evidence" value="ECO:0007669"/>
    <property type="project" value="InterPro"/>
</dbReference>
<dbReference type="NCBIfam" id="TIGR01297">
    <property type="entry name" value="CDF"/>
    <property type="match status" value="1"/>
</dbReference>
<keyword evidence="3 6" id="KW-0812">Transmembrane</keyword>
<evidence type="ECO:0000313" key="9">
    <source>
        <dbReference type="Proteomes" id="UP000654257"/>
    </source>
</evidence>
<evidence type="ECO:0000259" key="7">
    <source>
        <dbReference type="Pfam" id="PF01545"/>
    </source>
</evidence>
<dbReference type="InterPro" id="IPR002524">
    <property type="entry name" value="Cation_efflux"/>
</dbReference>
<dbReference type="Pfam" id="PF01545">
    <property type="entry name" value="Cation_efflux"/>
    <property type="match status" value="1"/>
</dbReference>
<evidence type="ECO:0000313" key="8">
    <source>
        <dbReference type="EMBL" id="GGF93476.1"/>
    </source>
</evidence>
<feature type="transmembrane region" description="Helical" evidence="6">
    <location>
        <begin position="79"/>
        <end position="103"/>
    </location>
</feature>
<accession>A0A917CNG1</accession>
<dbReference type="SUPFAM" id="SSF161111">
    <property type="entry name" value="Cation efflux protein transmembrane domain-like"/>
    <property type="match status" value="1"/>
</dbReference>
<dbReference type="PANTHER" id="PTHR13414:SF9">
    <property type="entry name" value="PROTON-COUPLED ZINC ANTIPORTER SLC30A9, MITOCHONDRIAL"/>
    <property type="match status" value="1"/>
</dbReference>